<dbReference type="Proteomes" id="UP000464314">
    <property type="component" value="Chromosome"/>
</dbReference>
<keyword evidence="2" id="KW-1185">Reference proteome</keyword>
<dbReference type="PANTHER" id="PTHR41260">
    <property type="entry name" value="PROTEIN ECSC"/>
    <property type="match status" value="1"/>
</dbReference>
<evidence type="ECO:0000313" key="1">
    <source>
        <dbReference type="EMBL" id="QHQ61005.1"/>
    </source>
</evidence>
<proteinExistence type="predicted"/>
<evidence type="ECO:0000313" key="2">
    <source>
        <dbReference type="Proteomes" id="UP000464314"/>
    </source>
</evidence>
<reference evidence="1 2" key="1">
    <citation type="submission" date="2020-01" db="EMBL/GenBank/DDBJ databases">
        <title>Genome analysis of Anaerocolumna sp. CBA3638.</title>
        <authorList>
            <person name="Kim J."/>
            <person name="Roh S.W."/>
        </authorList>
    </citation>
    <scope>NUCLEOTIDE SEQUENCE [LARGE SCALE GENOMIC DNA]</scope>
    <source>
        <strain evidence="1 2">CBA3638</strain>
    </source>
</reference>
<dbReference type="RefSeq" id="WP_161837833.1">
    <property type="nucleotide sequence ID" value="NZ_CP048000.1"/>
</dbReference>
<dbReference type="Pfam" id="PF12787">
    <property type="entry name" value="EcsC"/>
    <property type="match status" value="1"/>
</dbReference>
<name>A0A6P1TMV6_9FIRM</name>
<dbReference type="KEGG" id="anr:Ana3638_09670"/>
<dbReference type="AlphaFoldDB" id="A0A6P1TMV6"/>
<dbReference type="EMBL" id="CP048000">
    <property type="protein sequence ID" value="QHQ61005.1"/>
    <property type="molecule type" value="Genomic_DNA"/>
</dbReference>
<sequence>MDRMFVKQMKKLDRKEDTILNPKDIPFLKNKILPFVDKIQEKVPEKLNNTLETAFYKSFKLFFEKGNEYIEKTYNKENKQFEFEINDYAIQRKFNNKSVKRLDKPSNYSNVINTSFSVLEGSVLGALGIGLPDIPILISLIIKTINEVALSYGFDYNTPTEKTYILMLIRGALSKEEKQKEVNKEIDSFGYKTDHQICTNMDLEEQMKLTSSVLSNSLLTAKFIQGIPIVGAVGGIVNYNVIQKVGKYSKLKYKKRYLLKKFGNENKN</sequence>
<accession>A0A6P1TMV6</accession>
<dbReference type="PANTHER" id="PTHR41260:SF1">
    <property type="entry name" value="PROTEIN ECSC"/>
    <property type="match status" value="1"/>
</dbReference>
<organism evidence="1 2">
    <name type="scientific">Anaerocolumna sedimenticola</name>
    <dbReference type="NCBI Taxonomy" id="2696063"/>
    <lineage>
        <taxon>Bacteria</taxon>
        <taxon>Bacillati</taxon>
        <taxon>Bacillota</taxon>
        <taxon>Clostridia</taxon>
        <taxon>Lachnospirales</taxon>
        <taxon>Lachnospiraceae</taxon>
        <taxon>Anaerocolumna</taxon>
    </lineage>
</organism>
<protein>
    <submittedName>
        <fullName evidence="1">EcsC family protein</fullName>
    </submittedName>
</protein>
<gene>
    <name evidence="1" type="ORF">Ana3638_09670</name>
</gene>
<dbReference type="InterPro" id="IPR024787">
    <property type="entry name" value="EcsC"/>
</dbReference>